<reference evidence="1" key="2">
    <citation type="journal article" date="2015" name="Data Brief">
        <title>Shoot transcriptome of the giant reed, Arundo donax.</title>
        <authorList>
            <person name="Barrero R.A."/>
            <person name="Guerrero F.D."/>
            <person name="Moolhuijzen P."/>
            <person name="Goolsby J.A."/>
            <person name="Tidwell J."/>
            <person name="Bellgard S.E."/>
            <person name="Bellgard M.I."/>
        </authorList>
    </citation>
    <scope>NUCLEOTIDE SEQUENCE</scope>
    <source>
        <tissue evidence="1">Shoot tissue taken approximately 20 cm above the soil surface</tissue>
    </source>
</reference>
<dbReference type="AlphaFoldDB" id="A0A0A9H9P2"/>
<evidence type="ECO:0000313" key="1">
    <source>
        <dbReference type="EMBL" id="JAE32529.1"/>
    </source>
</evidence>
<name>A0A0A9H9P2_ARUDO</name>
<protein>
    <submittedName>
        <fullName evidence="1">Uncharacterized protein</fullName>
    </submittedName>
</protein>
<dbReference type="EMBL" id="GBRH01165367">
    <property type="protein sequence ID" value="JAE32529.1"/>
    <property type="molecule type" value="Transcribed_RNA"/>
</dbReference>
<reference evidence="1" key="1">
    <citation type="submission" date="2014-09" db="EMBL/GenBank/DDBJ databases">
        <authorList>
            <person name="Magalhaes I.L.F."/>
            <person name="Oliveira U."/>
            <person name="Santos F.R."/>
            <person name="Vidigal T.H.D.A."/>
            <person name="Brescovit A.D."/>
            <person name="Santos A.J."/>
        </authorList>
    </citation>
    <scope>NUCLEOTIDE SEQUENCE</scope>
    <source>
        <tissue evidence="1">Shoot tissue taken approximately 20 cm above the soil surface</tissue>
    </source>
</reference>
<sequence>MTNYSPRNNMPDFLYHCKKEDKWREGPLTLLVNFCVLLSCICQGCGTGCPCLCFSYFFFIL</sequence>
<proteinExistence type="predicted"/>
<organism evidence="1">
    <name type="scientific">Arundo donax</name>
    <name type="common">Giant reed</name>
    <name type="synonym">Donax arundinaceus</name>
    <dbReference type="NCBI Taxonomy" id="35708"/>
    <lineage>
        <taxon>Eukaryota</taxon>
        <taxon>Viridiplantae</taxon>
        <taxon>Streptophyta</taxon>
        <taxon>Embryophyta</taxon>
        <taxon>Tracheophyta</taxon>
        <taxon>Spermatophyta</taxon>
        <taxon>Magnoliopsida</taxon>
        <taxon>Liliopsida</taxon>
        <taxon>Poales</taxon>
        <taxon>Poaceae</taxon>
        <taxon>PACMAD clade</taxon>
        <taxon>Arundinoideae</taxon>
        <taxon>Arundineae</taxon>
        <taxon>Arundo</taxon>
    </lineage>
</organism>
<accession>A0A0A9H9P2</accession>